<dbReference type="GeneID" id="93293898"/>
<evidence type="ECO:0000259" key="2">
    <source>
        <dbReference type="Pfam" id="PF13475"/>
    </source>
</evidence>
<dbReference type="InterPro" id="IPR025197">
    <property type="entry name" value="DUF4116"/>
</dbReference>
<keyword evidence="1" id="KW-1133">Transmembrane helix</keyword>
<dbReference type="Pfam" id="PF13475">
    <property type="entry name" value="DUF4116"/>
    <property type="match status" value="1"/>
</dbReference>
<organism evidence="3 4">
    <name type="scientific">Fluoribacter dumoffii</name>
    <dbReference type="NCBI Taxonomy" id="463"/>
    <lineage>
        <taxon>Bacteria</taxon>
        <taxon>Pseudomonadati</taxon>
        <taxon>Pseudomonadota</taxon>
        <taxon>Gammaproteobacteria</taxon>
        <taxon>Legionellales</taxon>
        <taxon>Legionellaceae</taxon>
        <taxon>Fluoribacter</taxon>
    </lineage>
</organism>
<keyword evidence="4" id="KW-1185">Reference proteome</keyword>
<evidence type="ECO:0000256" key="1">
    <source>
        <dbReference type="SAM" id="Phobius"/>
    </source>
</evidence>
<protein>
    <recommendedName>
        <fullName evidence="2">DUF4116 domain-containing protein</fullName>
    </recommendedName>
</protein>
<gene>
    <name evidence="3" type="ORF">NCTC11370_03012</name>
</gene>
<dbReference type="Proteomes" id="UP000254554">
    <property type="component" value="Unassembled WGS sequence"/>
</dbReference>
<keyword evidence="1" id="KW-0472">Membrane</keyword>
<sequence length="369" mass="41828">MLNKYQIQELEKIVANPQLLKDVPEDLRTNREFLLLAIKRNSFVTAHVVPELLNDEDFALTAVLYNPNAYAFLPAKFKDNENITIMAVRQSPPLYFYASERLQADEDFKIKCLKTNSWYPLIKLNKVIKNNFYEGVKDTFKIMYGDYGIIEKLDGNVPHPNQLKHGLVDITMIPQLANFLLNYGLPHKTKIDNPFKYVKDDEKWKDAVILRTISCFLGLGLQCVRLGMAVAATAISLPIVALVHILKFPFVYYYERKLLKLEGEIFTENNTPVSEKTTLADFVAMTHSSLTDLCGYHGSDTTLTSYSAENTKESRYGSLRSSSPQLFFKPAPIDTPSQLEAEELMTALDINEKYNPNDAGAVAKGRSFS</sequence>
<dbReference type="OrthoDB" id="5634798at2"/>
<evidence type="ECO:0000313" key="3">
    <source>
        <dbReference type="EMBL" id="STO22910.1"/>
    </source>
</evidence>
<feature type="domain" description="DUF4116" evidence="2">
    <location>
        <begin position="80"/>
        <end position="118"/>
    </location>
</feature>
<dbReference type="RefSeq" id="WP_010655029.1">
    <property type="nucleotide sequence ID" value="NZ_JAPHOO010000002.1"/>
</dbReference>
<dbReference type="AlphaFoldDB" id="A0A377GEB4"/>
<reference evidence="3 4" key="1">
    <citation type="submission" date="2018-06" db="EMBL/GenBank/DDBJ databases">
        <authorList>
            <consortium name="Pathogen Informatics"/>
            <person name="Doyle S."/>
        </authorList>
    </citation>
    <scope>NUCLEOTIDE SEQUENCE [LARGE SCALE GENOMIC DNA]</scope>
    <source>
        <strain evidence="3 4">NCTC11370</strain>
    </source>
</reference>
<keyword evidence="1" id="KW-0812">Transmembrane</keyword>
<evidence type="ECO:0000313" key="4">
    <source>
        <dbReference type="Proteomes" id="UP000254554"/>
    </source>
</evidence>
<feature type="transmembrane region" description="Helical" evidence="1">
    <location>
        <begin position="234"/>
        <end position="254"/>
    </location>
</feature>
<name>A0A377GEB4_9GAMM</name>
<accession>A0A377GEB4</accession>
<dbReference type="EMBL" id="UGGT01000001">
    <property type="protein sequence ID" value="STO22910.1"/>
    <property type="molecule type" value="Genomic_DNA"/>
</dbReference>
<proteinExistence type="predicted"/>